<dbReference type="InterPro" id="IPR005146">
    <property type="entry name" value="B3/B4_tRNA-bd"/>
</dbReference>
<dbReference type="SUPFAM" id="SSF46955">
    <property type="entry name" value="Putative DNA-binding domain"/>
    <property type="match status" value="1"/>
</dbReference>
<dbReference type="HAMAP" id="MF_00283">
    <property type="entry name" value="Phe_tRNA_synth_beta1"/>
    <property type="match status" value="1"/>
</dbReference>
<dbReference type="Gene3D" id="2.40.50.140">
    <property type="entry name" value="Nucleic acid-binding proteins"/>
    <property type="match status" value="1"/>
</dbReference>
<dbReference type="NCBIfam" id="NF045760">
    <property type="entry name" value="YtpR"/>
    <property type="match status" value="1"/>
</dbReference>
<accession>A0ABS4F0C5</accession>
<feature type="domain" description="TRNA-binding" evidence="17">
    <location>
        <begin position="39"/>
        <end position="150"/>
    </location>
</feature>
<dbReference type="InterPro" id="IPR020825">
    <property type="entry name" value="Phe-tRNA_synthase-like_B3/B4"/>
</dbReference>
<comment type="catalytic activity">
    <reaction evidence="14 15">
        <text>tRNA(Phe) + L-phenylalanine + ATP = L-phenylalanyl-tRNA(Phe) + AMP + diphosphate + H(+)</text>
        <dbReference type="Rhea" id="RHEA:19413"/>
        <dbReference type="Rhea" id="RHEA-COMP:9668"/>
        <dbReference type="Rhea" id="RHEA-COMP:9699"/>
        <dbReference type="ChEBI" id="CHEBI:15378"/>
        <dbReference type="ChEBI" id="CHEBI:30616"/>
        <dbReference type="ChEBI" id="CHEBI:33019"/>
        <dbReference type="ChEBI" id="CHEBI:58095"/>
        <dbReference type="ChEBI" id="CHEBI:78442"/>
        <dbReference type="ChEBI" id="CHEBI:78531"/>
        <dbReference type="ChEBI" id="CHEBI:456215"/>
        <dbReference type="EC" id="6.1.1.20"/>
    </reaction>
</comment>
<dbReference type="Gene3D" id="3.30.56.10">
    <property type="match status" value="2"/>
</dbReference>
<dbReference type="EC" id="6.1.1.20" evidence="15"/>
<dbReference type="Pfam" id="PF03147">
    <property type="entry name" value="FDX-ACB"/>
    <property type="match status" value="1"/>
</dbReference>
<keyword evidence="21" id="KW-1185">Reference proteome</keyword>
<evidence type="ECO:0000256" key="9">
    <source>
        <dbReference type="ARBA" id="ARBA00022840"/>
    </source>
</evidence>
<dbReference type="EMBL" id="JAGGJZ010000003">
    <property type="protein sequence ID" value="MBP1889695.1"/>
    <property type="molecule type" value="Genomic_DNA"/>
</dbReference>
<dbReference type="Gene3D" id="3.30.930.10">
    <property type="entry name" value="Bira Bifunctional Protein, Domain 2"/>
    <property type="match status" value="1"/>
</dbReference>
<dbReference type="SMART" id="SM00874">
    <property type="entry name" value="B5"/>
    <property type="match status" value="1"/>
</dbReference>
<evidence type="ECO:0000259" key="18">
    <source>
        <dbReference type="PROSITE" id="PS51447"/>
    </source>
</evidence>
<dbReference type="NCBIfam" id="TIGR00472">
    <property type="entry name" value="pheT_bact"/>
    <property type="match status" value="1"/>
</dbReference>
<feature type="domain" description="FDX-ACB" evidence="18">
    <location>
        <begin position="700"/>
        <end position="793"/>
    </location>
</feature>
<comment type="similarity">
    <text evidence="2 15">Belongs to the phenylalanyl-tRNA synthetase beta subunit family. Type 1 subfamily.</text>
</comment>
<keyword evidence="4 15" id="KW-0963">Cytoplasm</keyword>
<evidence type="ECO:0000313" key="20">
    <source>
        <dbReference type="EMBL" id="MBP1889695.1"/>
    </source>
</evidence>
<evidence type="ECO:0000256" key="2">
    <source>
        <dbReference type="ARBA" id="ARBA00008653"/>
    </source>
</evidence>
<dbReference type="InterPro" id="IPR036690">
    <property type="entry name" value="Fdx_antiC-bd_sf"/>
</dbReference>
<dbReference type="Pfam" id="PF01588">
    <property type="entry name" value="tRNA_bind"/>
    <property type="match status" value="1"/>
</dbReference>
<evidence type="ECO:0000313" key="21">
    <source>
        <dbReference type="Proteomes" id="UP000783390"/>
    </source>
</evidence>
<protein>
    <recommendedName>
        <fullName evidence="15">Phenylalanine--tRNA ligase beta subunit</fullName>
        <ecNumber evidence="15">6.1.1.20</ecNumber>
    </recommendedName>
    <alternativeName>
        <fullName evidence="15">Phenylalanyl-tRNA synthetase beta subunit</fullName>
        <shortName evidence="15">PheRS</shortName>
    </alternativeName>
</protein>
<evidence type="ECO:0000256" key="7">
    <source>
        <dbReference type="ARBA" id="ARBA00022723"/>
    </source>
</evidence>
<dbReference type="CDD" id="cd00769">
    <property type="entry name" value="PheRS_beta_core"/>
    <property type="match status" value="1"/>
</dbReference>
<dbReference type="SMART" id="SM00873">
    <property type="entry name" value="B3_4"/>
    <property type="match status" value="1"/>
</dbReference>
<dbReference type="InterPro" id="IPR045864">
    <property type="entry name" value="aa-tRNA-synth_II/BPL/LPL"/>
</dbReference>
<evidence type="ECO:0000256" key="4">
    <source>
        <dbReference type="ARBA" id="ARBA00022490"/>
    </source>
</evidence>
<evidence type="ECO:0000259" key="19">
    <source>
        <dbReference type="PROSITE" id="PS51483"/>
    </source>
</evidence>
<dbReference type="PROSITE" id="PS50886">
    <property type="entry name" value="TRBD"/>
    <property type="match status" value="1"/>
</dbReference>
<dbReference type="InterPro" id="IPR041616">
    <property type="entry name" value="PheRS_beta_core"/>
</dbReference>
<dbReference type="SUPFAM" id="SSF50249">
    <property type="entry name" value="Nucleic acid-binding proteins"/>
    <property type="match status" value="1"/>
</dbReference>
<keyword evidence="5 16" id="KW-0820">tRNA-binding</keyword>
<dbReference type="InterPro" id="IPR009061">
    <property type="entry name" value="DNA-bd_dom_put_sf"/>
</dbReference>
<dbReference type="SUPFAM" id="SSF55681">
    <property type="entry name" value="Class II aaRS and biotin synthetases"/>
    <property type="match status" value="1"/>
</dbReference>
<keyword evidence="10 15" id="KW-0460">Magnesium</keyword>
<reference evidence="20 21" key="1">
    <citation type="submission" date="2021-03" db="EMBL/GenBank/DDBJ databases">
        <title>Genomic Encyclopedia of Type Strains, Phase IV (KMG-IV): sequencing the most valuable type-strain genomes for metagenomic binning, comparative biology and taxonomic classification.</title>
        <authorList>
            <person name="Goeker M."/>
        </authorList>
    </citation>
    <scope>NUCLEOTIDE SEQUENCE [LARGE SCALE GENOMIC DNA]</scope>
    <source>
        <strain evidence="20 21">DSM 3984</strain>
    </source>
</reference>
<dbReference type="SUPFAM" id="SSF56037">
    <property type="entry name" value="PheT/TilS domain"/>
    <property type="match status" value="1"/>
</dbReference>
<sequence>MKVPYNWLKDYVDINVNAVELGDLLTLTGSALEGIIIQGDLINRVVVCKFNSIEKHPDAEKLSICLVDIGEDEELQIVTAATNMKVGDKVPVALHKSTLADGTEIKKGKLRGVVSNGMFCSEAELGLKGEDEVDGLMILPEDAPIGMEIKEYLKLKKETLDFDITSNRPDCLSMIGMARETAATLRTEYKMPNLEYKVTSNDNINDEIKIDVKDSLCKRYMARGVKNVKIAPSPKWMQERLLDAGVRPINNIVDITNFVMLEIGEPMHAFDRREIKSNNIVIEKASNGEKFTTLDEIERELDDTILCIKDSENTIALAGIMGGLDSEVKNDTTEIIFECANFDGTNIRVNSKKLGIRTESSTRFEKDIDPNLAEIALNRACALVCELGCGDVMEGTIDIYNDIKEEGSITVDSNWINKFLGTDISKEEMKRCLDSVDLKTEINGDDLQIIIPTFRVDIGIKEDIAEEVARIYGYNNIKGTIFKVQTEREPKYKKEILDEKVINIMTASGLNQSISYSFISKKAFDKIALPEDSELRKVVTIKNPLGEDYSVMRTTTIASMMESLARNYSRNNSEAYLFEIGKIYIPSEDPTEIPTEKNILTVGLYGDVDYLNLKGIVENLIDGLKVKGVKFLREIENPSFHPGKTAKLIVGRKIEAGVFGEIHPDVSENFDIDVPCYIAQIDLDAVYENVELESKYKPLPKFPAVTRDIALLVDEHILVQDIEDAIRKAGGNLVEKVDLFDIYRGEQIPEGKKSIAYAIVYRNESKTLTDKEVNKVHEKILRALEYKLGAILR</sequence>
<proteinExistence type="inferred from homology"/>
<dbReference type="InterPro" id="IPR002547">
    <property type="entry name" value="tRNA-bd_dom"/>
</dbReference>
<evidence type="ECO:0000256" key="14">
    <source>
        <dbReference type="ARBA" id="ARBA00049255"/>
    </source>
</evidence>
<dbReference type="InterPro" id="IPR033714">
    <property type="entry name" value="tRNA_bind_bactPheRS"/>
</dbReference>
<dbReference type="Gene3D" id="3.50.40.10">
    <property type="entry name" value="Phenylalanyl-trna Synthetase, Chain B, domain 3"/>
    <property type="match status" value="1"/>
</dbReference>
<keyword evidence="12 15" id="KW-0648">Protein biosynthesis</keyword>
<dbReference type="CDD" id="cd02796">
    <property type="entry name" value="tRNA_bind_bactPheRS"/>
    <property type="match status" value="1"/>
</dbReference>
<dbReference type="SMART" id="SM00896">
    <property type="entry name" value="FDX-ACB"/>
    <property type="match status" value="1"/>
</dbReference>
<dbReference type="PROSITE" id="PS51447">
    <property type="entry name" value="FDX_ACB"/>
    <property type="match status" value="1"/>
</dbReference>
<keyword evidence="13 15" id="KW-0030">Aminoacyl-tRNA synthetase</keyword>
<keyword evidence="8 15" id="KW-0547">Nucleotide-binding</keyword>
<organism evidence="20 21">
    <name type="scientific">Clostridium moniliforme</name>
    <dbReference type="NCBI Taxonomy" id="39489"/>
    <lineage>
        <taxon>Bacteria</taxon>
        <taxon>Bacillati</taxon>
        <taxon>Bacillota</taxon>
        <taxon>Clostridia</taxon>
        <taxon>Eubacteriales</taxon>
        <taxon>Clostridiaceae</taxon>
        <taxon>Clostridium</taxon>
    </lineage>
</organism>
<gene>
    <name evidence="15" type="primary">pheT</name>
    <name evidence="20" type="ORF">J2Z53_001278</name>
</gene>
<evidence type="ECO:0000256" key="3">
    <source>
        <dbReference type="ARBA" id="ARBA00011209"/>
    </source>
</evidence>
<evidence type="ECO:0000256" key="5">
    <source>
        <dbReference type="ARBA" id="ARBA00022555"/>
    </source>
</evidence>
<evidence type="ECO:0000256" key="10">
    <source>
        <dbReference type="ARBA" id="ARBA00022842"/>
    </source>
</evidence>
<feature type="binding site" evidence="15">
    <location>
        <position position="457"/>
    </location>
    <ligand>
        <name>Mg(2+)</name>
        <dbReference type="ChEBI" id="CHEBI:18420"/>
        <note>shared with alpha subunit</note>
    </ligand>
</feature>
<comment type="caution">
    <text evidence="20">The sequence shown here is derived from an EMBL/GenBank/DDBJ whole genome shotgun (WGS) entry which is preliminary data.</text>
</comment>
<dbReference type="InterPro" id="IPR012340">
    <property type="entry name" value="NA-bd_OB-fold"/>
</dbReference>
<feature type="binding site" evidence="15">
    <location>
        <position position="463"/>
    </location>
    <ligand>
        <name>Mg(2+)</name>
        <dbReference type="ChEBI" id="CHEBI:18420"/>
        <note>shared with alpha subunit</note>
    </ligand>
</feature>
<keyword evidence="7 15" id="KW-0479">Metal-binding</keyword>
<feature type="binding site" evidence="15">
    <location>
        <position position="467"/>
    </location>
    <ligand>
        <name>Mg(2+)</name>
        <dbReference type="ChEBI" id="CHEBI:18420"/>
        <note>shared with alpha subunit</note>
    </ligand>
</feature>
<evidence type="ECO:0000256" key="12">
    <source>
        <dbReference type="ARBA" id="ARBA00022917"/>
    </source>
</evidence>
<comment type="subunit">
    <text evidence="3 15">Tetramer of two alpha and two beta subunits.</text>
</comment>
<comment type="cofactor">
    <cofactor evidence="15">
        <name>Mg(2+)</name>
        <dbReference type="ChEBI" id="CHEBI:18420"/>
    </cofactor>
    <text evidence="15">Binds 2 magnesium ions per tetramer.</text>
</comment>
<dbReference type="PANTHER" id="PTHR10947">
    <property type="entry name" value="PHENYLALANYL-TRNA SYNTHETASE BETA CHAIN AND LEUCINE-RICH REPEAT-CONTAINING PROTEIN 47"/>
    <property type="match status" value="1"/>
</dbReference>
<feature type="binding site" evidence="15">
    <location>
        <position position="466"/>
    </location>
    <ligand>
        <name>Mg(2+)</name>
        <dbReference type="ChEBI" id="CHEBI:18420"/>
        <note>shared with alpha subunit</note>
    </ligand>
</feature>
<dbReference type="RefSeq" id="WP_209796589.1">
    <property type="nucleotide sequence ID" value="NZ_JAGGJZ010000003.1"/>
</dbReference>
<dbReference type="Gene3D" id="3.30.70.380">
    <property type="entry name" value="Ferrodoxin-fold anticodon-binding domain"/>
    <property type="match status" value="1"/>
</dbReference>
<name>A0ABS4F0C5_9CLOT</name>
<evidence type="ECO:0000256" key="13">
    <source>
        <dbReference type="ARBA" id="ARBA00023146"/>
    </source>
</evidence>
<evidence type="ECO:0000259" key="17">
    <source>
        <dbReference type="PROSITE" id="PS50886"/>
    </source>
</evidence>
<evidence type="ECO:0000256" key="15">
    <source>
        <dbReference type="HAMAP-Rule" id="MF_00283"/>
    </source>
</evidence>
<dbReference type="GO" id="GO:0004826">
    <property type="term" value="F:phenylalanine-tRNA ligase activity"/>
    <property type="evidence" value="ECO:0007669"/>
    <property type="project" value="UniProtKB-EC"/>
</dbReference>
<dbReference type="PANTHER" id="PTHR10947:SF0">
    <property type="entry name" value="PHENYLALANINE--TRNA LIGASE BETA SUBUNIT"/>
    <property type="match status" value="1"/>
</dbReference>
<evidence type="ECO:0000256" key="8">
    <source>
        <dbReference type="ARBA" id="ARBA00022741"/>
    </source>
</evidence>
<evidence type="ECO:0000256" key="1">
    <source>
        <dbReference type="ARBA" id="ARBA00004496"/>
    </source>
</evidence>
<dbReference type="InterPro" id="IPR005147">
    <property type="entry name" value="tRNA_synthase_B5-dom"/>
</dbReference>
<dbReference type="InterPro" id="IPR004532">
    <property type="entry name" value="Phe-tRNA-ligase_IIc_bsu_bact"/>
</dbReference>
<dbReference type="PROSITE" id="PS51483">
    <property type="entry name" value="B5"/>
    <property type="match status" value="1"/>
</dbReference>
<comment type="subcellular location">
    <subcellularLocation>
        <location evidence="1 15">Cytoplasm</location>
    </subcellularLocation>
</comment>
<dbReference type="Pfam" id="PF03483">
    <property type="entry name" value="B3_4"/>
    <property type="match status" value="1"/>
</dbReference>
<dbReference type="Proteomes" id="UP000783390">
    <property type="component" value="Unassembled WGS sequence"/>
</dbReference>
<dbReference type="Pfam" id="PF03484">
    <property type="entry name" value="B5"/>
    <property type="match status" value="1"/>
</dbReference>
<dbReference type="InterPro" id="IPR005121">
    <property type="entry name" value="Fdx_antiC-bd"/>
</dbReference>
<keyword evidence="6 15" id="KW-0436">Ligase</keyword>
<keyword evidence="9 15" id="KW-0067">ATP-binding</keyword>
<dbReference type="Pfam" id="PF17759">
    <property type="entry name" value="tRNA_synthFbeta"/>
    <property type="match status" value="1"/>
</dbReference>
<evidence type="ECO:0000256" key="11">
    <source>
        <dbReference type="ARBA" id="ARBA00022884"/>
    </source>
</evidence>
<feature type="domain" description="B5" evidence="19">
    <location>
        <begin position="404"/>
        <end position="479"/>
    </location>
</feature>
<dbReference type="InterPro" id="IPR045060">
    <property type="entry name" value="Phe-tRNA-ligase_IIc_bsu"/>
</dbReference>
<keyword evidence="11 16" id="KW-0694">RNA-binding</keyword>
<evidence type="ECO:0000256" key="6">
    <source>
        <dbReference type="ARBA" id="ARBA00022598"/>
    </source>
</evidence>
<dbReference type="SUPFAM" id="SSF54991">
    <property type="entry name" value="Anticodon-binding domain of PheRS"/>
    <property type="match status" value="1"/>
</dbReference>
<evidence type="ECO:0000256" key="16">
    <source>
        <dbReference type="PROSITE-ProRule" id="PRU00209"/>
    </source>
</evidence>